<dbReference type="GO" id="GO:0046872">
    <property type="term" value="F:metal ion binding"/>
    <property type="evidence" value="ECO:0007669"/>
    <property type="project" value="UniProtKB-KW"/>
</dbReference>
<evidence type="ECO:0000256" key="1">
    <source>
        <dbReference type="ARBA" id="ARBA00022723"/>
    </source>
</evidence>
<feature type="region of interest" description="Disordered" evidence="5">
    <location>
        <begin position="1486"/>
        <end position="1523"/>
    </location>
</feature>
<dbReference type="InterPro" id="IPR001932">
    <property type="entry name" value="PPM-type_phosphatase-like_dom"/>
</dbReference>
<feature type="region of interest" description="Disordered" evidence="5">
    <location>
        <begin position="2204"/>
        <end position="2228"/>
    </location>
</feature>
<feature type="compositionally biased region" description="Polar residues" evidence="5">
    <location>
        <begin position="1319"/>
        <end position="1342"/>
    </location>
</feature>
<feature type="compositionally biased region" description="Basic and acidic residues" evidence="5">
    <location>
        <begin position="66"/>
        <end position="76"/>
    </location>
</feature>
<dbReference type="CDD" id="cd19757">
    <property type="entry name" value="Bbox1"/>
    <property type="match status" value="1"/>
</dbReference>
<dbReference type="PANTHER" id="PTHR13832">
    <property type="entry name" value="PROTEIN PHOSPHATASE 2C"/>
    <property type="match status" value="1"/>
</dbReference>
<gene>
    <name evidence="7" type="ORF">ABL78_7271</name>
</gene>
<dbReference type="Gene3D" id="3.60.40.10">
    <property type="entry name" value="PPM-type phosphatase domain"/>
    <property type="match status" value="2"/>
</dbReference>
<feature type="region of interest" description="Disordered" evidence="5">
    <location>
        <begin position="1957"/>
        <end position="1991"/>
    </location>
</feature>
<feature type="domain" description="PPM-type phosphatase" evidence="6">
    <location>
        <begin position="1985"/>
        <end position="2634"/>
    </location>
</feature>
<feature type="region of interest" description="Disordered" evidence="5">
    <location>
        <begin position="1295"/>
        <end position="1342"/>
    </location>
</feature>
<feature type="compositionally biased region" description="Basic and acidic residues" evidence="5">
    <location>
        <begin position="1152"/>
        <end position="1169"/>
    </location>
</feature>
<dbReference type="OrthoDB" id="265504at2759"/>
<evidence type="ECO:0000259" key="6">
    <source>
        <dbReference type="PROSITE" id="PS51746"/>
    </source>
</evidence>
<dbReference type="PROSITE" id="PS51746">
    <property type="entry name" value="PPM_2"/>
    <property type="match status" value="1"/>
</dbReference>
<feature type="compositionally biased region" description="Low complexity" evidence="5">
    <location>
        <begin position="2519"/>
        <end position="2535"/>
    </location>
</feature>
<dbReference type="PANTHER" id="PTHR13832:SF863">
    <property type="entry name" value="PPM-TYPE PHOSPHATASE DOMAIN-CONTAINING PROTEIN"/>
    <property type="match status" value="1"/>
</dbReference>
<feature type="region of interest" description="Disordered" evidence="5">
    <location>
        <begin position="1"/>
        <end position="153"/>
    </location>
</feature>
<dbReference type="SMART" id="SM00332">
    <property type="entry name" value="PP2Cc"/>
    <property type="match status" value="1"/>
</dbReference>
<dbReference type="Proteomes" id="UP000038009">
    <property type="component" value="Unassembled WGS sequence"/>
</dbReference>
<feature type="compositionally biased region" description="Low complexity" evidence="5">
    <location>
        <begin position="35"/>
        <end position="51"/>
    </location>
</feature>
<feature type="compositionally biased region" description="Low complexity" evidence="5">
    <location>
        <begin position="734"/>
        <end position="754"/>
    </location>
</feature>
<comment type="caution">
    <text evidence="7">The sequence shown here is derived from an EMBL/GenBank/DDBJ whole genome shotgun (WGS) entry which is preliminary data.</text>
</comment>
<feature type="region of interest" description="Disordered" evidence="5">
    <location>
        <begin position="1676"/>
        <end position="1703"/>
    </location>
</feature>
<proteinExistence type="inferred from homology"/>
<feature type="compositionally biased region" description="Polar residues" evidence="5">
    <location>
        <begin position="2217"/>
        <end position="2227"/>
    </location>
</feature>
<feature type="region of interest" description="Disordered" evidence="5">
    <location>
        <begin position="1864"/>
        <end position="1923"/>
    </location>
</feature>
<evidence type="ECO:0000256" key="5">
    <source>
        <dbReference type="SAM" id="MobiDB-lite"/>
    </source>
</evidence>
<feature type="region of interest" description="Disordered" evidence="5">
    <location>
        <begin position="831"/>
        <end position="860"/>
    </location>
</feature>
<feature type="compositionally biased region" description="Low complexity" evidence="5">
    <location>
        <begin position="132"/>
        <end position="148"/>
    </location>
</feature>
<feature type="compositionally biased region" description="Low complexity" evidence="5">
    <location>
        <begin position="1"/>
        <end position="12"/>
    </location>
</feature>
<dbReference type="Pfam" id="PF00481">
    <property type="entry name" value="PP2C"/>
    <property type="match status" value="1"/>
</dbReference>
<dbReference type="CDD" id="cd00143">
    <property type="entry name" value="PP2Cc"/>
    <property type="match status" value="1"/>
</dbReference>
<feature type="compositionally biased region" description="Basic and acidic residues" evidence="5">
    <location>
        <begin position="444"/>
        <end position="454"/>
    </location>
</feature>
<reference evidence="7 8" key="1">
    <citation type="journal article" date="2015" name="PLoS Pathog.">
        <title>Leptomonas seymouri: Adaptations to the Dixenous Life Cycle Analyzed by Genome Sequencing, Transcriptome Profiling and Co-infection with Leishmania donovani.</title>
        <authorList>
            <person name="Kraeva N."/>
            <person name="Butenko A."/>
            <person name="Hlavacova J."/>
            <person name="Kostygov A."/>
            <person name="Myskova J."/>
            <person name="Grybchuk D."/>
            <person name="Lestinova T."/>
            <person name="Votypka J."/>
            <person name="Volf P."/>
            <person name="Opperdoes F."/>
            <person name="Flegontov P."/>
            <person name="Lukes J."/>
            <person name="Yurchenko V."/>
        </authorList>
    </citation>
    <scope>NUCLEOTIDE SEQUENCE [LARGE SCALE GENOMIC DNA]</scope>
    <source>
        <strain evidence="7 8">ATCC 30220</strain>
    </source>
</reference>
<feature type="compositionally biased region" description="Polar residues" evidence="5">
    <location>
        <begin position="182"/>
        <end position="222"/>
    </location>
</feature>
<feature type="compositionally biased region" description="Polar residues" evidence="5">
    <location>
        <begin position="553"/>
        <end position="562"/>
    </location>
</feature>
<feature type="compositionally biased region" description="Basic and acidic residues" evidence="5">
    <location>
        <begin position="1867"/>
        <end position="1878"/>
    </location>
</feature>
<evidence type="ECO:0000256" key="3">
    <source>
        <dbReference type="ARBA" id="ARBA00022912"/>
    </source>
</evidence>
<feature type="compositionally biased region" description="Polar residues" evidence="5">
    <location>
        <begin position="1300"/>
        <end position="1309"/>
    </location>
</feature>
<feature type="compositionally biased region" description="Basic and acidic residues" evidence="5">
    <location>
        <begin position="1980"/>
        <end position="1991"/>
    </location>
</feature>
<feature type="compositionally biased region" description="Basic and acidic residues" evidence="5">
    <location>
        <begin position="1888"/>
        <end position="1900"/>
    </location>
</feature>
<feature type="region of interest" description="Disordered" evidence="5">
    <location>
        <begin position="1110"/>
        <end position="1244"/>
    </location>
</feature>
<keyword evidence="3 4" id="KW-0904">Protein phosphatase</keyword>
<feature type="region of interest" description="Disordered" evidence="5">
    <location>
        <begin position="630"/>
        <end position="765"/>
    </location>
</feature>
<feature type="region of interest" description="Disordered" evidence="5">
    <location>
        <begin position="2514"/>
        <end position="2578"/>
    </location>
</feature>
<keyword evidence="1" id="KW-0479">Metal-binding</keyword>
<protein>
    <recommendedName>
        <fullName evidence="6">PPM-type phosphatase domain-containing protein</fullName>
    </recommendedName>
</protein>
<name>A0A0N0P341_LEPSE</name>
<feature type="compositionally biased region" description="Basic and acidic residues" evidence="5">
    <location>
        <begin position="1488"/>
        <end position="1500"/>
    </location>
</feature>
<evidence type="ECO:0000313" key="8">
    <source>
        <dbReference type="Proteomes" id="UP000038009"/>
    </source>
</evidence>
<feature type="compositionally biased region" description="Low complexity" evidence="5">
    <location>
        <begin position="107"/>
        <end position="117"/>
    </location>
</feature>
<evidence type="ECO:0000256" key="2">
    <source>
        <dbReference type="ARBA" id="ARBA00022801"/>
    </source>
</evidence>
<dbReference type="GO" id="GO:0004722">
    <property type="term" value="F:protein serine/threonine phosphatase activity"/>
    <property type="evidence" value="ECO:0007669"/>
    <property type="project" value="InterPro"/>
</dbReference>
<feature type="region of interest" description="Disordered" evidence="5">
    <location>
        <begin position="395"/>
        <end position="415"/>
    </location>
</feature>
<keyword evidence="2 4" id="KW-0378">Hydrolase</keyword>
<accession>A0A0N0P341</accession>
<comment type="similarity">
    <text evidence="4">Belongs to the PP2C family.</text>
</comment>
<organism evidence="7 8">
    <name type="scientific">Leptomonas seymouri</name>
    <dbReference type="NCBI Taxonomy" id="5684"/>
    <lineage>
        <taxon>Eukaryota</taxon>
        <taxon>Discoba</taxon>
        <taxon>Euglenozoa</taxon>
        <taxon>Kinetoplastea</taxon>
        <taxon>Metakinetoplastina</taxon>
        <taxon>Trypanosomatida</taxon>
        <taxon>Trypanosomatidae</taxon>
        <taxon>Leishmaniinae</taxon>
        <taxon>Leptomonas</taxon>
    </lineage>
</organism>
<dbReference type="InterPro" id="IPR015655">
    <property type="entry name" value="PP2C"/>
</dbReference>
<feature type="compositionally biased region" description="Polar residues" evidence="5">
    <location>
        <begin position="478"/>
        <end position="487"/>
    </location>
</feature>
<dbReference type="EMBL" id="LJSK01000338">
    <property type="protein sequence ID" value="KPI83689.1"/>
    <property type="molecule type" value="Genomic_DNA"/>
</dbReference>
<dbReference type="PROSITE" id="PS01032">
    <property type="entry name" value="PPM_1"/>
    <property type="match status" value="1"/>
</dbReference>
<feature type="region of interest" description="Disordered" evidence="5">
    <location>
        <begin position="169"/>
        <end position="222"/>
    </location>
</feature>
<feature type="compositionally biased region" description="Low complexity" evidence="5">
    <location>
        <begin position="1170"/>
        <end position="1189"/>
    </location>
</feature>
<dbReference type="VEuPathDB" id="TriTrypDB:Lsey_0338_0030"/>
<dbReference type="InterPro" id="IPR000222">
    <property type="entry name" value="PP2C_BS"/>
</dbReference>
<feature type="region of interest" description="Disordered" evidence="5">
    <location>
        <begin position="436"/>
        <end position="503"/>
    </location>
</feature>
<evidence type="ECO:0000313" key="7">
    <source>
        <dbReference type="EMBL" id="KPI83689.1"/>
    </source>
</evidence>
<feature type="compositionally biased region" description="Basic and acidic residues" evidence="5">
    <location>
        <begin position="1208"/>
        <end position="1225"/>
    </location>
</feature>
<feature type="compositionally biased region" description="Basic and acidic residues" evidence="5">
    <location>
        <begin position="2547"/>
        <end position="2556"/>
    </location>
</feature>
<sequence>MDSESSAAPMPSSERRIVAAESETEAERAHVMLNSPSTMSPSSAALAPSPSGDNGGQESTNAPSPGERKGRLSFKEKQRKSISHLGGGNAIAKPTLMGDLGSGFLHSPTSTASSSSPQQRGISPVDSQTLQAARKAATTDAAAGPSTTITTNTGAKHLMTRCVFTALEPTRAGPRSAARPPSRNQASHASRPASSTTLSVSPATSTEASPMQKPQSSSENTCASLSLMRSSFAALPTLQVNVTTMSNTSSSVSPLIAASACAISTASEGRDALCSTLAGGLAASPAGSAADGQSYVEVLQHPSDSPASVVSAPSASSIKMSFSSSSLSSRRLSFKDRQRAGAAAAANIRNPPTRGLMLSPVMQVSPTTAEGLPSTAVPPEVSKCFPMRSPNGGLAVAGPTASPEKPLLRGSPTPATSAIVAPAQRHHHHVDPIMEVPRAANGGDHGDSPSKEGRPPTIGVPRLPLDRIRTGESPRPSYPTSPQSTQREGSERAGTAGSTSQLAAAASISPLTLPTAPAGPAAPSFLAAGPSSSATQCPHAAPATSTERHSGGAPTSYQQQPTHARPLTGSPSQSAKGMADGTTVEGVRIRGGPTNAGSGEAEDADDKTGILSFTQNLQRLHLYDLEGATPRELTTALPPARGTAEGRSTRPGAMMETPANSTRWSASRHQRARAGWEFEGDPMHPSGSASSGVRSTHGGGGSGGDRRAFAARRARTGSLGSPLSNDVTFPPSPSLSIPISTSPSSRSPRKVPTSELAKLTGQGGRSTNAVIGHWRQHNQSPQQYQWQSFSNTVGSVASSIDTSELSAALSESQLGGAGRARARRHRGKMLAPDGTVLNTPRTGRGPGGERGGSTPANNVDPRIHVRSRTADCFSLCTADAGRAGVLTPSTAALSSVVPTLTPTVTTLALPGTGYAVVAAKQDGGASAGVAPGEGAGPLYADGKLSRPLTALFPLATDTAATANVGSVADAGGGDGHAADPSGSSQSRGLVSFPRLPPLHLRTSSSGSSGGRATIPVVTVPLSSGPSAETISVVTPATVATPNGYRSNDEHSSNDASCCNQTEVYTYGSMEEPGQASLPDDQVNGDGDCLLQTYNSYYGLETLSATTAELRKSRRRSNYSSLHYGTMTGYRHRGDSRRPRSGSAVLRGRRQGGTHDRRAGAEGGENEERAALSAKLSAQAALDARSSAALHQSTQYSNNDDEESICEQKGSEEDRAKEAADVEAAARSEGGATDPNRLSPHGQHHYQNLHRHALADEEEDDTEGGQRRTVGIWETIEHVFLPKYELVSEAASKEPLMGLASPNSPHQSGTGSTGRPGLTTEDSSPLVTVLKGSSPSPNALSSHGLQPIPTVLLSSLSAQPKLPYSAETAPPAVTPLHSVEQSPSVGPSGASGAPRLSGLVVLPDALNLSDDPSSSASLTFSQFRKSSGKVAGTKRLQPENFTFGTVAATYNMEPTDELKLPDGAADAKVAARLIFDASAGVLLMDPEDEGGRFEQHGHASLDAHSSSSSPKKHNEESEEEAGGEDGACKCEADFIAKDFKGLDCGRYDANDLYDHCSRCHRRPAAFLCLHCMEAVCPSHVQRHHLLNPTQCTLFLNLLDIMSSFDRIFWCEKCKQFTWKHTEIYDALVDQIAYTRGTYLKHPARDIHCMGYEVRLKDATSQGAAAAATIARSEPSVSEDVASGYRDSSLRPHGAAGGSSHRASLQNASASPALATFPKLCGGSQVAHALPMRSSTPPMNAASSANRLAVRPSMLGVNNLIVCSALPSSPVGSNGAASLFASNAVGTPSLRPLKSPMQHFLSRDPLEASGARAVTVGEPVTKLCALGASVQGWRTTQEDAEAAFLVDIPALSNEMVDQKELRAVAAAAAEREKQQQHQDNVHGGGPEGSEPYRKKNVSEKDVCGGADSADETMPRSHGNSRPGTSVAVHDVHELESSVSSYLPVLDGTLRASDLENMSGVKEGEDEEGGCQRYPLRSASQRAIHDGDEGREHKSKETIPMAVFCVFDGHGGDAVAKLAARHFETHLRRAIDGIRADDVRARALLFYLNAESNAASVLGPQPAVTAVPGADGSITFLPANSPAAFAATQRATSVSAQSPPALFSCPHNLSTSPHSGTTMQSSSCHSKLLVPGNTLLVPYGTEESEPLQPQSVAVLLQDGVEDNDVLQNMCLPDAIYSESIPVVMPVTAESLRMHVAGSALSFPGACAGGVGEESPRKAPPSNSGVDSTGCNAHRLLRNRRSRTTLDAWADMEDSQREVGPSIAAAAVASASPPTQRLLPPSVAAVCSSEFRHFSTANSCPQNLMAASTTYCSPPSAWVSIPEMEMLRQYFASIMEDALLSLDDYLRSTPEGMRGDYDCVGCTACVVGITANFVLCANVGDSGAAFYTKDRIKVISVKHRVSDEEEQKRINAAGYSILNDRIEGMSAVPRALGDFDFKQCGGRGPREQAVSAVPDVTIMPTPSDTDQWGIILACDGVWDTATLHQVHVALTNTVNDLDVASSATEAVLRGAELYRHHLRGPGAPRADSPSASQRRSSSSLEGSGEKRRKSSHDAASRSREGSASPSPAKRRALSKGEDGEGSVIGDYESDECFMARRLPQLDPILLTAAAGVFAQCVAPADNDEGVGLDNCSLIIVERRNVQE</sequence>
<dbReference type="InterPro" id="IPR036457">
    <property type="entry name" value="PPM-type-like_dom_sf"/>
</dbReference>
<evidence type="ECO:0000256" key="4">
    <source>
        <dbReference type="RuleBase" id="RU003465"/>
    </source>
</evidence>
<feature type="region of interest" description="Disordered" evidence="5">
    <location>
        <begin position="527"/>
        <end position="606"/>
    </location>
</feature>
<feature type="region of interest" description="Disordered" evidence="5">
    <location>
        <begin position="971"/>
        <end position="1012"/>
    </location>
</feature>
<keyword evidence="8" id="KW-1185">Reference proteome</keyword>
<dbReference type="SUPFAM" id="SSF81606">
    <property type="entry name" value="PP2C-like"/>
    <property type="match status" value="2"/>
</dbReference>
<feature type="compositionally biased region" description="Polar residues" evidence="5">
    <location>
        <begin position="118"/>
        <end position="131"/>
    </location>
</feature>